<name>A0ABU7Z3A9_9MICO</name>
<evidence type="ECO:0000313" key="2">
    <source>
        <dbReference type="EMBL" id="MEG3613969.1"/>
    </source>
</evidence>
<comment type="caution">
    <text evidence="2">The sequence shown here is derived from an EMBL/GenBank/DDBJ whole genome shotgun (WGS) entry which is preliminary data.</text>
</comment>
<dbReference type="EMBL" id="JBAGLP010000105">
    <property type="protein sequence ID" value="MEG3613969.1"/>
    <property type="molecule type" value="Genomic_DNA"/>
</dbReference>
<reference evidence="2" key="1">
    <citation type="journal article" date="2024" name="Antonie Van Leeuwenhoek">
        <title>Isoptericola haloaureus sp. nov., a dimorphic actinobacterium isolated from mangrove sediments of southeast India, implicating biosaline agricultural significance through nitrogen fixation and salt tolerance genes.</title>
        <authorList>
            <person name="Prathaban M."/>
            <person name="Prathiviraj R."/>
            <person name="Ravichandran M."/>
            <person name="Natarajan S.D."/>
            <person name="Sobanaa M."/>
            <person name="Hari Krishna Kumar S."/>
            <person name="Chandrasekar V."/>
            <person name="Selvin J."/>
        </authorList>
    </citation>
    <scope>NUCLEOTIDE SEQUENCE</scope>
    <source>
        <strain evidence="2">MP1014</strain>
    </source>
</reference>
<dbReference type="PANTHER" id="PTHR43649:SF12">
    <property type="entry name" value="DIACETYLCHITOBIOSE BINDING PROTEIN DASA"/>
    <property type="match status" value="1"/>
</dbReference>
<protein>
    <submittedName>
        <fullName evidence="2">Extracellular solute-binding protein</fullName>
    </submittedName>
</protein>
<evidence type="ECO:0000256" key="1">
    <source>
        <dbReference type="SAM" id="SignalP"/>
    </source>
</evidence>
<proteinExistence type="predicted"/>
<accession>A0ABU7Z3A9</accession>
<dbReference type="Gene3D" id="3.40.190.10">
    <property type="entry name" value="Periplasmic binding protein-like II"/>
    <property type="match status" value="1"/>
</dbReference>
<organism evidence="2 3">
    <name type="scientific">Isoptericola haloaureus</name>
    <dbReference type="NCBI Taxonomy" id="1542902"/>
    <lineage>
        <taxon>Bacteria</taxon>
        <taxon>Bacillati</taxon>
        <taxon>Actinomycetota</taxon>
        <taxon>Actinomycetes</taxon>
        <taxon>Micrococcales</taxon>
        <taxon>Promicromonosporaceae</taxon>
        <taxon>Isoptericola</taxon>
    </lineage>
</organism>
<keyword evidence="1" id="KW-0732">Signal</keyword>
<dbReference type="InterPro" id="IPR006059">
    <property type="entry name" value="SBP"/>
</dbReference>
<dbReference type="SUPFAM" id="SSF53850">
    <property type="entry name" value="Periplasmic binding protein-like II"/>
    <property type="match status" value="1"/>
</dbReference>
<dbReference type="Pfam" id="PF01547">
    <property type="entry name" value="SBP_bac_1"/>
    <property type="match status" value="1"/>
</dbReference>
<feature type="chain" id="PRO_5045688968" evidence="1">
    <location>
        <begin position="28"/>
        <end position="442"/>
    </location>
</feature>
<feature type="signal peptide" evidence="1">
    <location>
        <begin position="1"/>
        <end position="27"/>
    </location>
</feature>
<keyword evidence="3" id="KW-1185">Reference proteome</keyword>
<evidence type="ECO:0000313" key="3">
    <source>
        <dbReference type="Proteomes" id="UP001310387"/>
    </source>
</evidence>
<dbReference type="PANTHER" id="PTHR43649">
    <property type="entry name" value="ARABINOSE-BINDING PROTEIN-RELATED"/>
    <property type="match status" value="1"/>
</dbReference>
<dbReference type="PROSITE" id="PS51257">
    <property type="entry name" value="PROKAR_LIPOPROTEIN"/>
    <property type="match status" value="1"/>
</dbReference>
<dbReference type="RefSeq" id="WP_332900831.1">
    <property type="nucleotide sequence ID" value="NZ_JBAGLP010000105.1"/>
</dbReference>
<sequence length="442" mass="46285">MKRTIPTAAGAAAAVVLALTACSGGTADEAGGGGGDDTAAPAEDEAVTLSLAGWSLSTTPEFQTLADAFHEENPDVTVELQEYDASEYDTQMTADLAAGSAPDMYVLKNLKNFWTYYDGAQLLDVSDVTAELDPATGGADFYEVDGASWAVPYRQDSWFLYYNQDLFDEAGVDAPDGSWTWDDYVTAAKDVTEGLGDSDALGAYQHSWQSVVQGFALAQSEGAELTSGDFGYLEPFYDRAVELQDSGAQVDFGTVTTNQLTYQAQFGTQQAAMMPMGSWYVATLLAQQESGDADEFNWGMAPIPQVDSSTTGMDATPVTFGDPTGLGINPAIDEAKVDAAKEFLAFAAGEGGADALAAIGITPALLSDGVVDTYFGLDGVPGDELSQFAFATHDTRPENPVDPDTAALQNILGDTHSEIMSESSSVADAIAGAEDRAASEVG</sequence>
<reference evidence="2" key="2">
    <citation type="submission" date="2024-02" db="EMBL/GenBank/DDBJ databases">
        <authorList>
            <person name="Prathaban M."/>
            <person name="Mythili R."/>
            <person name="Sharmila Devi N."/>
            <person name="Sobanaa M."/>
            <person name="Prathiviraj R."/>
            <person name="Selvin J."/>
        </authorList>
    </citation>
    <scope>NUCLEOTIDE SEQUENCE</scope>
    <source>
        <strain evidence="2">MP1014</strain>
    </source>
</reference>
<gene>
    <name evidence="2" type="ORF">V5O49_02400</name>
</gene>
<dbReference type="InterPro" id="IPR050490">
    <property type="entry name" value="Bact_solute-bd_prot1"/>
</dbReference>
<dbReference type="Proteomes" id="UP001310387">
    <property type="component" value="Unassembled WGS sequence"/>
</dbReference>